<dbReference type="EC" id="3.4.24.78" evidence="4"/>
<dbReference type="PIRSF" id="PIRSF019549">
    <property type="entry name" value="Peptidase_A25"/>
    <property type="match status" value="1"/>
</dbReference>
<dbReference type="SUPFAM" id="SSF53163">
    <property type="entry name" value="HybD-like"/>
    <property type="match status" value="1"/>
</dbReference>
<comment type="function">
    <text evidence="4">Initiates the rapid degradation of small, acid-soluble proteins during spore germination.</text>
</comment>
<dbReference type="InterPro" id="IPR005080">
    <property type="entry name" value="Peptidase_A25"/>
</dbReference>
<keyword evidence="3 4" id="KW-0865">Zymogen</keyword>
<proteinExistence type="inferred from homology"/>
<evidence type="ECO:0000256" key="3">
    <source>
        <dbReference type="ARBA" id="ARBA00023145"/>
    </source>
</evidence>
<accession>A0ABR7MVR5</accession>
<evidence type="ECO:0000313" key="6">
    <source>
        <dbReference type="Proteomes" id="UP000637513"/>
    </source>
</evidence>
<evidence type="ECO:0000256" key="1">
    <source>
        <dbReference type="ARBA" id="ARBA00022670"/>
    </source>
</evidence>
<evidence type="ECO:0000256" key="4">
    <source>
        <dbReference type="HAMAP-Rule" id="MF_00626"/>
    </source>
</evidence>
<organism evidence="5 6">
    <name type="scientific">Jutongia hominis</name>
    <dbReference type="NCBI Taxonomy" id="2763664"/>
    <lineage>
        <taxon>Bacteria</taxon>
        <taxon>Bacillati</taxon>
        <taxon>Bacillota</taxon>
        <taxon>Clostridia</taxon>
        <taxon>Lachnospirales</taxon>
        <taxon>Lachnospiraceae</taxon>
        <taxon>Jutongia</taxon>
    </lineage>
</organism>
<dbReference type="NCBIfam" id="TIGR01441">
    <property type="entry name" value="GPR"/>
    <property type="match status" value="1"/>
</dbReference>
<comment type="catalytic activity">
    <reaction evidence="4">
        <text>Endopeptidase action with P4 Glu or Asp, P1 preferably Glu &gt; Asp, P1' hydrophobic and P2' Ala.</text>
        <dbReference type="EC" id="3.4.24.78"/>
    </reaction>
</comment>
<gene>
    <name evidence="4" type="primary">gpr</name>
    <name evidence="5" type="ORF">H8700_09275</name>
</gene>
<dbReference type="RefSeq" id="WP_249305308.1">
    <property type="nucleotide sequence ID" value="NZ_JACRSW010000032.1"/>
</dbReference>
<dbReference type="Pfam" id="PF03418">
    <property type="entry name" value="Peptidase_A25"/>
    <property type="match status" value="1"/>
</dbReference>
<reference evidence="5 6" key="1">
    <citation type="submission" date="2020-08" db="EMBL/GenBank/DDBJ databases">
        <title>Genome public.</title>
        <authorList>
            <person name="Liu C."/>
            <person name="Sun Q."/>
        </authorList>
    </citation>
    <scope>NUCLEOTIDE SEQUENCE [LARGE SCALE GENOMIC DNA]</scope>
    <source>
        <strain evidence="5 6">BX3</strain>
    </source>
</reference>
<dbReference type="InterPro" id="IPR023430">
    <property type="entry name" value="Pept_HybD-like_dom_sf"/>
</dbReference>
<dbReference type="GO" id="GO:0016787">
    <property type="term" value="F:hydrolase activity"/>
    <property type="evidence" value="ECO:0007669"/>
    <property type="project" value="UniProtKB-KW"/>
</dbReference>
<comment type="PTM">
    <text evidence="4">Autoproteolytically processed. The inactive tetrameric zymogen termed p46 autoprocesses to a smaller form termed p41, which is active only during spore germination.</text>
</comment>
<comment type="caution">
    <text evidence="5">The sequence shown here is derived from an EMBL/GenBank/DDBJ whole genome shotgun (WGS) entry which is preliminary data.</text>
</comment>
<keyword evidence="2 4" id="KW-0378">Hydrolase</keyword>
<comment type="subunit">
    <text evidence="4">Homotetramer.</text>
</comment>
<comment type="similarity">
    <text evidence="4">Belongs to the peptidase A25 family.</text>
</comment>
<dbReference type="EMBL" id="JACRSW010000032">
    <property type="protein sequence ID" value="MBC8557894.1"/>
    <property type="molecule type" value="Genomic_DNA"/>
</dbReference>
<protein>
    <recommendedName>
        <fullName evidence="4">Germination protease</fullName>
        <ecNumber evidence="4">3.4.24.78</ecNumber>
    </recommendedName>
    <alternativeName>
        <fullName evidence="4">GPR endopeptidase</fullName>
    </alternativeName>
    <alternativeName>
        <fullName evidence="4">Germination proteinase</fullName>
    </alternativeName>
    <alternativeName>
        <fullName evidence="4">Spore protease</fullName>
    </alternativeName>
</protein>
<evidence type="ECO:0000313" key="5">
    <source>
        <dbReference type="EMBL" id="MBC8557894.1"/>
    </source>
</evidence>
<keyword evidence="6" id="KW-1185">Reference proteome</keyword>
<evidence type="ECO:0000256" key="2">
    <source>
        <dbReference type="ARBA" id="ARBA00022801"/>
    </source>
</evidence>
<dbReference type="HAMAP" id="MF_00626">
    <property type="entry name" value="Germination_prot"/>
    <property type="match status" value="1"/>
</dbReference>
<name>A0ABR7MVR5_9FIRM</name>
<feature type="chain" id="PRO_5044916511" description="Germination protease" evidence="4">
    <location>
        <begin position="9"/>
        <end position="302"/>
    </location>
</feature>
<dbReference type="Gene3D" id="3.40.50.1450">
    <property type="entry name" value="HybD-like"/>
    <property type="match status" value="1"/>
</dbReference>
<feature type="propeptide" id="PRO_5044916510" evidence="4">
    <location>
        <begin position="1"/>
        <end position="8"/>
    </location>
</feature>
<sequence>MRYEKRTDLAIEVKESFPKDHVEIPGVSLQENYDKLKKIKVTSVRIMNHIGARQMKKPIGTYTTIDFEERFIFEQKDYMDAVGKRLQKELAAILPHKIKKDATILVTGLGNRFATPDALGPYVLEQIEVNRHLSVQYVGMELQKGMKICGMIPGVLGQTGMESSEILKGVIENVHPDCMLVIDSLATRSIKRLCTTIQLTDTGISPGAGIGNNRSEINQNTMNIPVIAIGVPTVVEAGTIVYDTLEAALQKEGYSTKEIALFFDRIHDKMGDSFFVTPKDIDEKIKTVGDMIANSINACLAG</sequence>
<dbReference type="Proteomes" id="UP000637513">
    <property type="component" value="Unassembled WGS sequence"/>
</dbReference>
<keyword evidence="1 4" id="KW-0645">Protease</keyword>